<feature type="domain" description="EamA" evidence="7">
    <location>
        <begin position="2"/>
        <end position="131"/>
    </location>
</feature>
<accession>A0A0G0SDG7</accession>
<evidence type="ECO:0000313" key="8">
    <source>
        <dbReference type="EMBL" id="KKR32750.1"/>
    </source>
</evidence>
<feature type="transmembrane region" description="Helical" evidence="6">
    <location>
        <begin position="212"/>
        <end position="232"/>
    </location>
</feature>
<dbReference type="Gene3D" id="1.10.3730.20">
    <property type="match status" value="2"/>
</dbReference>
<evidence type="ECO:0000256" key="1">
    <source>
        <dbReference type="ARBA" id="ARBA00004141"/>
    </source>
</evidence>
<comment type="caution">
    <text evidence="8">The sequence shown here is derived from an EMBL/GenBank/DDBJ whole genome shotgun (WGS) entry which is preliminary data.</text>
</comment>
<dbReference type="InterPro" id="IPR000620">
    <property type="entry name" value="EamA_dom"/>
</dbReference>
<organism evidence="8 9">
    <name type="scientific">Candidatus Gottesmanbacteria bacterium GW2011_GWC2_39_8</name>
    <dbReference type="NCBI Taxonomy" id="1618450"/>
    <lineage>
        <taxon>Bacteria</taxon>
        <taxon>Candidatus Gottesmaniibacteriota</taxon>
    </lineage>
</organism>
<feature type="transmembrane region" description="Helical" evidence="6">
    <location>
        <begin position="172"/>
        <end position="191"/>
    </location>
</feature>
<evidence type="ECO:0000256" key="2">
    <source>
        <dbReference type="ARBA" id="ARBA00007362"/>
    </source>
</evidence>
<dbReference type="EMBL" id="LBXN01000033">
    <property type="protein sequence ID" value="KKR32750.1"/>
    <property type="molecule type" value="Genomic_DNA"/>
</dbReference>
<comment type="subcellular location">
    <subcellularLocation>
        <location evidence="1">Membrane</location>
        <topology evidence="1">Multi-pass membrane protein</topology>
    </subcellularLocation>
</comment>
<evidence type="ECO:0000256" key="5">
    <source>
        <dbReference type="ARBA" id="ARBA00023136"/>
    </source>
</evidence>
<dbReference type="InterPro" id="IPR050638">
    <property type="entry name" value="AA-Vitamin_Transporters"/>
</dbReference>
<gene>
    <name evidence="8" type="ORF">UT63_C0033G0005</name>
</gene>
<evidence type="ECO:0000259" key="7">
    <source>
        <dbReference type="Pfam" id="PF00892"/>
    </source>
</evidence>
<dbReference type="PANTHER" id="PTHR32322">
    <property type="entry name" value="INNER MEMBRANE TRANSPORTER"/>
    <property type="match status" value="1"/>
</dbReference>
<feature type="transmembrane region" description="Helical" evidence="6">
    <location>
        <begin position="32"/>
        <end position="50"/>
    </location>
</feature>
<feature type="domain" description="EamA" evidence="7">
    <location>
        <begin position="148"/>
        <end position="281"/>
    </location>
</feature>
<dbReference type="PANTHER" id="PTHR32322:SF2">
    <property type="entry name" value="EAMA DOMAIN-CONTAINING PROTEIN"/>
    <property type="match status" value="1"/>
</dbReference>
<keyword evidence="5 6" id="KW-0472">Membrane</keyword>
<keyword evidence="4 6" id="KW-1133">Transmembrane helix</keyword>
<feature type="transmembrane region" description="Helical" evidence="6">
    <location>
        <begin position="147"/>
        <end position="166"/>
    </location>
</feature>
<proteinExistence type="inferred from homology"/>
<reference evidence="8 9" key="1">
    <citation type="journal article" date="2015" name="Nature">
        <title>rRNA introns, odd ribosomes, and small enigmatic genomes across a large radiation of phyla.</title>
        <authorList>
            <person name="Brown C.T."/>
            <person name="Hug L.A."/>
            <person name="Thomas B.C."/>
            <person name="Sharon I."/>
            <person name="Castelle C.J."/>
            <person name="Singh A."/>
            <person name="Wilkins M.J."/>
            <person name="Williams K.H."/>
            <person name="Banfield J.F."/>
        </authorList>
    </citation>
    <scope>NUCLEOTIDE SEQUENCE [LARGE SCALE GENOMIC DNA]</scope>
</reference>
<protein>
    <recommendedName>
        <fullName evidence="7">EamA domain-containing protein</fullName>
    </recommendedName>
</protein>
<dbReference type="GO" id="GO:0016020">
    <property type="term" value="C:membrane"/>
    <property type="evidence" value="ECO:0007669"/>
    <property type="project" value="UniProtKB-SubCell"/>
</dbReference>
<feature type="transmembrane region" description="Helical" evidence="6">
    <location>
        <begin position="86"/>
        <end position="108"/>
    </location>
</feature>
<dbReference type="Pfam" id="PF00892">
    <property type="entry name" value="EamA"/>
    <property type="match status" value="2"/>
</dbReference>
<dbReference type="InterPro" id="IPR037185">
    <property type="entry name" value="EmrE-like"/>
</dbReference>
<keyword evidence="3 6" id="KW-0812">Transmembrane</keyword>
<dbReference type="Proteomes" id="UP000034539">
    <property type="component" value="Unassembled WGS sequence"/>
</dbReference>
<feature type="transmembrane region" description="Helical" evidence="6">
    <location>
        <begin position="114"/>
        <end position="135"/>
    </location>
</feature>
<evidence type="ECO:0000256" key="6">
    <source>
        <dbReference type="SAM" id="Phobius"/>
    </source>
</evidence>
<comment type="similarity">
    <text evidence="2">Belongs to the EamA transporter family.</text>
</comment>
<name>A0A0G0SDG7_9BACT</name>
<dbReference type="SUPFAM" id="SSF103481">
    <property type="entry name" value="Multidrug resistance efflux transporter EmrE"/>
    <property type="match status" value="2"/>
</dbReference>
<sequence length="283" mass="30639">MSIFFALLTLIGWGTGDIFVTLASRRLGNVKAYFWGFFIALIIASLYIPFAGPIVDYKMFALAILLNGMHTLGNLSYFRALEVGNASVVGSITGGHPLITVLIALFILHEPVRGAQLMAIAVILAGILLTSINLKPSSGSKGILSDPGVKFALITIILWGIRFAFIKIPSETIGWFWSGFPLYLWIFPLLATKGMRSGGIKKVFERKTLLFITIYALLGTILGDFAYNAAVARGFTSVVAPIAGTAPVLFVILTRFIFKEKLSGQQKLGIAFSLLGIALISFL</sequence>
<evidence type="ECO:0000313" key="9">
    <source>
        <dbReference type="Proteomes" id="UP000034539"/>
    </source>
</evidence>
<feature type="transmembrane region" description="Helical" evidence="6">
    <location>
        <begin position="238"/>
        <end position="258"/>
    </location>
</feature>
<evidence type="ECO:0000256" key="3">
    <source>
        <dbReference type="ARBA" id="ARBA00022692"/>
    </source>
</evidence>
<dbReference type="AlphaFoldDB" id="A0A0G0SDG7"/>
<evidence type="ECO:0000256" key="4">
    <source>
        <dbReference type="ARBA" id="ARBA00022989"/>
    </source>
</evidence>